<dbReference type="InterPro" id="IPR001242">
    <property type="entry name" value="Condensation_dom"/>
</dbReference>
<dbReference type="OrthoDB" id="3671989at2"/>
<dbReference type="PROSITE" id="PS00012">
    <property type="entry name" value="PHOSPHOPANTETHEINE"/>
    <property type="match status" value="2"/>
</dbReference>
<dbReference type="GO" id="GO:0016874">
    <property type="term" value="F:ligase activity"/>
    <property type="evidence" value="ECO:0007669"/>
    <property type="project" value="UniProtKB-KW"/>
</dbReference>
<dbReference type="CDD" id="cd05235">
    <property type="entry name" value="SDR_e1"/>
    <property type="match status" value="1"/>
</dbReference>
<evidence type="ECO:0000313" key="7">
    <source>
        <dbReference type="Proteomes" id="UP000237846"/>
    </source>
</evidence>
<dbReference type="Pfam" id="PF00668">
    <property type="entry name" value="Condensation"/>
    <property type="match status" value="2"/>
</dbReference>
<evidence type="ECO:0000313" key="6">
    <source>
        <dbReference type="EMBL" id="PRX96570.1"/>
    </source>
</evidence>
<protein>
    <submittedName>
        <fullName evidence="6">Amino acid adenylation domain-containing protein/thioester reductase-like protein</fullName>
    </submittedName>
</protein>
<dbReference type="NCBIfam" id="TIGR01746">
    <property type="entry name" value="Thioester-redct"/>
    <property type="match status" value="1"/>
</dbReference>
<dbReference type="Gene3D" id="3.40.50.720">
    <property type="entry name" value="NAD(P)-binding Rossmann-like Domain"/>
    <property type="match status" value="1"/>
</dbReference>
<dbReference type="PANTHER" id="PTHR45527:SF1">
    <property type="entry name" value="FATTY ACID SYNTHASE"/>
    <property type="match status" value="1"/>
</dbReference>
<evidence type="ECO:0000256" key="4">
    <source>
        <dbReference type="ARBA" id="ARBA00022598"/>
    </source>
</evidence>
<proteinExistence type="predicted"/>
<dbReference type="Pfam" id="PF13193">
    <property type="entry name" value="AMP-binding_C"/>
    <property type="match status" value="2"/>
</dbReference>
<gene>
    <name evidence="6" type="ORF">CLV72_10793</name>
</gene>
<dbReference type="InterPro" id="IPR006162">
    <property type="entry name" value="Ppantetheine_attach_site"/>
</dbReference>
<dbReference type="Gene3D" id="1.10.1200.10">
    <property type="entry name" value="ACP-like"/>
    <property type="match status" value="2"/>
</dbReference>
<comment type="cofactor">
    <cofactor evidence="1">
        <name>pantetheine 4'-phosphate</name>
        <dbReference type="ChEBI" id="CHEBI:47942"/>
    </cofactor>
</comment>
<dbReference type="Pfam" id="PF00550">
    <property type="entry name" value="PP-binding"/>
    <property type="match status" value="2"/>
</dbReference>
<keyword evidence="4" id="KW-0436">Ligase</keyword>
<dbReference type="InterPro" id="IPR042099">
    <property type="entry name" value="ANL_N_sf"/>
</dbReference>
<dbReference type="InterPro" id="IPR000873">
    <property type="entry name" value="AMP-dep_synth/lig_dom"/>
</dbReference>
<dbReference type="InterPro" id="IPR023213">
    <property type="entry name" value="CAT-like_dom_sf"/>
</dbReference>
<dbReference type="GO" id="GO:0043041">
    <property type="term" value="P:amino acid activation for nonribosomal peptide biosynthetic process"/>
    <property type="evidence" value="ECO:0007669"/>
    <property type="project" value="TreeGrafter"/>
</dbReference>
<evidence type="ECO:0000256" key="1">
    <source>
        <dbReference type="ARBA" id="ARBA00001957"/>
    </source>
</evidence>
<keyword evidence="7" id="KW-1185">Reference proteome</keyword>
<dbReference type="InterPro" id="IPR025110">
    <property type="entry name" value="AMP-bd_C"/>
</dbReference>
<dbReference type="Gene3D" id="3.30.559.10">
    <property type="entry name" value="Chloramphenicol acetyltransferase-like domain"/>
    <property type="match status" value="2"/>
</dbReference>
<dbReference type="InterPro" id="IPR010080">
    <property type="entry name" value="Thioester_reductase-like_dom"/>
</dbReference>
<dbReference type="InterPro" id="IPR010071">
    <property type="entry name" value="AA_adenyl_dom"/>
</dbReference>
<dbReference type="InterPro" id="IPR020806">
    <property type="entry name" value="PKS_PP-bd"/>
</dbReference>
<feature type="domain" description="Carrier" evidence="5">
    <location>
        <begin position="982"/>
        <end position="1056"/>
    </location>
</feature>
<evidence type="ECO:0000259" key="5">
    <source>
        <dbReference type="PROSITE" id="PS50075"/>
    </source>
</evidence>
<dbReference type="PROSITE" id="PS50075">
    <property type="entry name" value="CARRIER"/>
    <property type="match status" value="2"/>
</dbReference>
<keyword evidence="2" id="KW-0596">Phosphopantetheine</keyword>
<comment type="caution">
    <text evidence="6">The sequence shown here is derived from an EMBL/GenBank/DDBJ whole genome shotgun (WGS) entry which is preliminary data.</text>
</comment>
<dbReference type="FunFam" id="1.10.1200.10:FF:000005">
    <property type="entry name" value="Nonribosomal peptide synthetase 1"/>
    <property type="match status" value="1"/>
</dbReference>
<organism evidence="6 7">
    <name type="scientific">Allonocardiopsis opalescens</name>
    <dbReference type="NCBI Taxonomy" id="1144618"/>
    <lineage>
        <taxon>Bacteria</taxon>
        <taxon>Bacillati</taxon>
        <taxon>Actinomycetota</taxon>
        <taxon>Actinomycetes</taxon>
        <taxon>Streptosporangiales</taxon>
        <taxon>Allonocardiopsis</taxon>
    </lineage>
</organism>
<dbReference type="PANTHER" id="PTHR45527">
    <property type="entry name" value="NONRIBOSOMAL PEPTIDE SYNTHETASE"/>
    <property type="match status" value="1"/>
</dbReference>
<evidence type="ECO:0000256" key="2">
    <source>
        <dbReference type="ARBA" id="ARBA00022450"/>
    </source>
</evidence>
<accession>A0A2T0PYG3</accession>
<dbReference type="GO" id="GO:0008610">
    <property type="term" value="P:lipid biosynthetic process"/>
    <property type="evidence" value="ECO:0007669"/>
    <property type="project" value="UniProtKB-ARBA"/>
</dbReference>
<dbReference type="Proteomes" id="UP000237846">
    <property type="component" value="Unassembled WGS sequence"/>
</dbReference>
<evidence type="ECO:0000256" key="3">
    <source>
        <dbReference type="ARBA" id="ARBA00022553"/>
    </source>
</evidence>
<dbReference type="SUPFAM" id="SSF47336">
    <property type="entry name" value="ACP-like"/>
    <property type="match status" value="2"/>
</dbReference>
<sequence>MTWRLNDPELLRRLHARVPPAAGDGFEERAATELSPPEAGMWFLHQLDPDSPHGTIAGGLWLHGPVDEHRLAAAFQRLVEAHPSLCVAFPAVDGVPRAVHRPPPADSPFAVRDLSRAWDGTLGSVEGWAREAAARPFDLAAGPLVRLDAARGDDRNLFLVLAIHHIVADNVTVDLLCHGLMAGYAGRPGPGGGPRRVLVPGRERAAADLGWWRERLAGAPQVVELPSDAPARTRRRFRGRRIVRTVPAGAAAAVAAAARRHRTTPATVYRAAYRYLLHQLTGRHDLIIGCSVSTRRTDEPAAVGNFVNVLCLRVPLPPDPAFAELVRAEQQVLSTALDHRHTPFELVVEELVAVRDSSRPPLVQVVFTHNDSRMPDQVTVDGVLVRRFDVDLGSTKVDLTLLVEQGPGRVRLYLEYDRDLIRQETAESWLDAYLRLVGAAAADTTGLPMSRHPLTGTARAVPADIGRPEGRRGVVGRFEDAAAAHPDRIAVVAGERRFSYRELADWADAVAERVAAASADPDAPVAVLTDRDAGLVAAILGVAKAGRCYVPLDPEHPPERLRDIVRRAGVGLVVGQRHHLAALDLPGLAVADPGPGEPGAGRRPRPALDWAGPLYRIYTSGSTGRPKGVTVTRRNLGTLLDACGRLLGHGPDDTWTLFHSCAFDMSVWEMWAPLTSGGTVVVVDRSTARAPDRFLRLLHENRVTVLNQTPTAFASLVHLVGSLGAPVPPSLRLVVFAGEALPVSMLRPWLERVGDERPRLVNMYGITETTVHVTHRRIRAEDLDGSAGSPIGRALPHLSAQVLDPWLRPVPPGFPGELYVGGAGLADGYAGEPARTALRYIPDPDVPGARRYRSGDRVRLLPDGELRYDGRDDDQEQLHGYRIEPAEIEACLLRHPGVAAAGVTVRREDRGPRLIGFVVPADPGVTAAEVRGFVAERLPGHMVPVVVPVAEVPRTVNGKLDRAALARLPVPEPGGGAAVPVPPRTEAERAMAEVWQDVLGTRAIGVADNFFQLGGDSILAVQVAARLGQRGYPVSVANIFTSPTIEALAAAVPADRAPLQEGGAPSPSSAPFELVAPEVRAALPEGVVDAYPLTLLQQGMLYHQADDGTYQNATAIRVRAPFDAELLRRAIGGVVARHPVLRTGIDLAAHPEPLQLVWRDAAADVSVLDWRDEPHPQARLAEWLGRQRREPLDLARPPLIRFTVQREADDRFWLSATECHAVLDGWSFTSTYAEILRRYAALLDGRDPADPPPEIPFRDHVLAERRALADTAGEEALRAELRGARAVRFPALPDPSADPPPGRGVFLLPPELHRAVSDTAARLGVPVKTVLLTVHFLVLARLTGRRDQVTGLVVNGRPEAVSAEHTRGMYLNTLPLRLQLTGESFAGLARRCLAAEAALQRHRHYPGVAVERWFGPSGLLTTSFNYTRFHPLGDIDGSGRVRLDSTFEEESPTNYLLDVSFDDGARPGAEYLALLLHLSPEHFTAADSARIGRWYLDLLEGCTADPDAAPAAGTATGPAARPANAAVGPVPAAIAAAAAAHPDAAAVVDGSLRLSYRELAARAAAGAARLRKHGVAAETPVALLAERGAASVAAACAVWWAGGVYVPLDPSWPRARIEAVIRQVGAEIVVGDPAAAARLPGTVLPVEELVEPGPGPARPPSVPSPRHAAYAIFTSGSTGEPKPVVVEHGQLAESAAAWAEALDLRAAGSRHLHVNSLAFDVSIAELVRALTLGHTLVVARQETASDPRALAELLRDGRIEFADLPPSLLRLLLEQAERTGTRWEALTTVLVGGESWYGADYRRLAAVAPRARIVNSYGLTETAVEAAYSVGARPAGDGEPVPLAAAYPHTVLHLLDAWLQPVAEGEVGEVYVGGRGVARGYEGRAKGTALRFLPDPATGGRMYRTGDLARRLPDGGLLLCGRRDEQLNINGTRIEPGEVEAVLLRHGRVAEAAVTARDGRLTAFAVADGADPADLERFAAGRLPSHAVPTVVVVPALPLAASGKVDRAALAALPLPARPDEPVPARSRTERILLELWAQVLGAADIGVRTDFARAGGDSLASLRVVAKAAEAGIAIRPGDILRSRTVEALARLVDEGAERRTPAALLRADAVLDRPVRPVRAARTRPRRALLTGATGFVGSFLLRELIDRTGLEVVCLVRGADADAGRERLAANFRRLGIPADGFAERVRVLAGRLDRPRWGLGEADHTALAEDIDVVYHNGAAVDGFKPYPALRATNVEGTREVLGFAATGRVKAVHHVSTVSVFSPQEAADPRIGESRVPDDPENLPDGYAQSKWVAEALVRQAADAGVPASVYRLGLVGGHSETGACNPSDLLGRLLHAAVRLGCAPHHPFPLAIAPVDYVSAALVALSQSDDAAGETFHLVNREQVNWLEIAGWLADSEFGTRLEPVETWRDRIRRGVARGDAGIAPLAVLLYGVDLTVAIEEPDFDDRRTADKLAGSGIGPPRVDAGYLLRCVRYLTSLEEQHAVLRRG</sequence>
<dbReference type="Pfam" id="PF00501">
    <property type="entry name" value="AMP-binding"/>
    <property type="match status" value="2"/>
</dbReference>
<dbReference type="SUPFAM" id="SSF56801">
    <property type="entry name" value="Acetyl-CoA synthetase-like"/>
    <property type="match status" value="2"/>
</dbReference>
<dbReference type="NCBIfam" id="TIGR01733">
    <property type="entry name" value="AA-adenyl-dom"/>
    <property type="match status" value="2"/>
</dbReference>
<dbReference type="GO" id="GO:0044550">
    <property type="term" value="P:secondary metabolite biosynthetic process"/>
    <property type="evidence" value="ECO:0007669"/>
    <property type="project" value="TreeGrafter"/>
</dbReference>
<dbReference type="Gene3D" id="3.40.50.12780">
    <property type="entry name" value="N-terminal domain of ligase-like"/>
    <property type="match status" value="2"/>
</dbReference>
<dbReference type="GO" id="GO:0031177">
    <property type="term" value="F:phosphopantetheine binding"/>
    <property type="evidence" value="ECO:0007669"/>
    <property type="project" value="InterPro"/>
</dbReference>
<dbReference type="Gene3D" id="3.30.300.30">
    <property type="match status" value="2"/>
</dbReference>
<dbReference type="InterPro" id="IPR045851">
    <property type="entry name" value="AMP-bd_C_sf"/>
</dbReference>
<dbReference type="InterPro" id="IPR013120">
    <property type="entry name" value="FAR_NAD-bd"/>
</dbReference>
<dbReference type="GO" id="GO:0005737">
    <property type="term" value="C:cytoplasm"/>
    <property type="evidence" value="ECO:0007669"/>
    <property type="project" value="TreeGrafter"/>
</dbReference>
<dbReference type="InterPro" id="IPR009081">
    <property type="entry name" value="PP-bd_ACP"/>
</dbReference>
<reference evidence="6 7" key="1">
    <citation type="submission" date="2018-03" db="EMBL/GenBank/DDBJ databases">
        <title>Genomic Encyclopedia of Archaeal and Bacterial Type Strains, Phase II (KMG-II): from individual species to whole genera.</title>
        <authorList>
            <person name="Goeker M."/>
        </authorList>
    </citation>
    <scope>NUCLEOTIDE SEQUENCE [LARGE SCALE GENOMIC DNA]</scope>
    <source>
        <strain evidence="6 7">DSM 45601</strain>
    </source>
</reference>
<dbReference type="RefSeq" id="WP_106249877.1">
    <property type="nucleotide sequence ID" value="NZ_PVZC01000007.1"/>
</dbReference>
<dbReference type="InterPro" id="IPR036291">
    <property type="entry name" value="NAD(P)-bd_dom_sf"/>
</dbReference>
<name>A0A2T0PYG3_9ACTN</name>
<dbReference type="EMBL" id="PVZC01000007">
    <property type="protein sequence ID" value="PRX96570.1"/>
    <property type="molecule type" value="Genomic_DNA"/>
</dbReference>
<dbReference type="SUPFAM" id="SSF51735">
    <property type="entry name" value="NAD(P)-binding Rossmann-fold domains"/>
    <property type="match status" value="1"/>
</dbReference>
<dbReference type="InterPro" id="IPR036736">
    <property type="entry name" value="ACP-like_sf"/>
</dbReference>
<dbReference type="Gene3D" id="3.30.559.30">
    <property type="entry name" value="Nonribosomal peptide synthetase, condensation domain"/>
    <property type="match status" value="2"/>
</dbReference>
<dbReference type="Pfam" id="PF07993">
    <property type="entry name" value="NAD_binding_4"/>
    <property type="match status" value="1"/>
</dbReference>
<dbReference type="SMART" id="SM00823">
    <property type="entry name" value="PKS_PP"/>
    <property type="match status" value="2"/>
</dbReference>
<keyword evidence="3" id="KW-0597">Phosphoprotein</keyword>
<dbReference type="SUPFAM" id="SSF52777">
    <property type="entry name" value="CoA-dependent acyltransferases"/>
    <property type="match status" value="4"/>
</dbReference>
<feature type="domain" description="Carrier" evidence="5">
    <location>
        <begin position="2024"/>
        <end position="2098"/>
    </location>
</feature>